<reference evidence="2 3" key="1">
    <citation type="submission" date="2022-10" db="EMBL/GenBank/DDBJ databases">
        <title>WGS assembly of Paspalum vaginatum 540-79.</title>
        <authorList>
            <person name="Sun G."/>
            <person name="Wase N."/>
            <person name="Shu S."/>
            <person name="Jenkins J."/>
            <person name="Zhou B."/>
            <person name="Torres-Rodriguez J."/>
            <person name="Chen C."/>
            <person name="Sandor L."/>
            <person name="Plott C."/>
            <person name="Yoshinga Y."/>
            <person name="Daum C."/>
            <person name="Qi P."/>
            <person name="Barry K."/>
            <person name="Lipzen A."/>
            <person name="Berry L."/>
            <person name="Pedersen C."/>
            <person name="Gottilla T."/>
            <person name="Foltz A."/>
            <person name="Yu H."/>
            <person name="O'Malley R."/>
            <person name="Zhang C."/>
            <person name="Devos K."/>
            <person name="Sigmon B."/>
            <person name="Yu B."/>
            <person name="Obata T."/>
            <person name="Schmutz J."/>
            <person name="Schnable J."/>
        </authorList>
    </citation>
    <scope>NUCLEOTIDE SEQUENCE [LARGE SCALE GENOMIC DNA]</scope>
    <source>
        <strain evidence="3">cv. 540-79</strain>
    </source>
</reference>
<keyword evidence="3" id="KW-1185">Reference proteome</keyword>
<keyword evidence="1" id="KW-1133">Transmembrane helix</keyword>
<evidence type="ECO:0000313" key="2">
    <source>
        <dbReference type="EMBL" id="KAJ1253936.1"/>
    </source>
</evidence>
<evidence type="ECO:0000313" key="3">
    <source>
        <dbReference type="Proteomes" id="UP001164776"/>
    </source>
</evidence>
<proteinExistence type="predicted"/>
<sequence>MPTAVSAAAVLDLGAAIIAVECISFFDPRPGAGTAAPAPAPLLDGMFELLLPLAAGNGRLWRRFTVLCTATGALHLFFFVLQPAGGVGDVRALGLAAARALPVSAVACFFLGMVLIILAHIRAGGEGGGGAFGVADGQIRFLTRVAFGAAAAVVWLMAMAIYGVTSGSNCMYVP</sequence>
<dbReference type="EMBL" id="MU630493">
    <property type="protein sequence ID" value="KAJ1253936.1"/>
    <property type="molecule type" value="Genomic_DNA"/>
</dbReference>
<evidence type="ECO:0000256" key="1">
    <source>
        <dbReference type="SAM" id="Phobius"/>
    </source>
</evidence>
<protein>
    <submittedName>
        <fullName evidence="2">Uncharacterized protein</fullName>
    </submittedName>
</protein>
<dbReference type="Proteomes" id="UP001164776">
    <property type="component" value="Unassembled WGS sequence"/>
</dbReference>
<feature type="transmembrane region" description="Helical" evidence="1">
    <location>
        <begin position="101"/>
        <end position="121"/>
    </location>
</feature>
<comment type="caution">
    <text evidence="2">The sequence shown here is derived from an EMBL/GenBank/DDBJ whole genome shotgun (WGS) entry which is preliminary data.</text>
</comment>
<dbReference type="AlphaFoldDB" id="A0A9W7X8H8"/>
<name>A0A9W7X8H8_9POAL</name>
<feature type="transmembrane region" description="Helical" evidence="1">
    <location>
        <begin position="64"/>
        <end position="81"/>
    </location>
</feature>
<gene>
    <name evidence="2" type="ORF">BS78_K151100</name>
</gene>
<accession>A0A9W7X8H8</accession>
<keyword evidence="1" id="KW-0812">Transmembrane</keyword>
<organism evidence="2 3">
    <name type="scientific">Paspalum vaginatum</name>
    <name type="common">seashore paspalum</name>
    <dbReference type="NCBI Taxonomy" id="158149"/>
    <lineage>
        <taxon>Eukaryota</taxon>
        <taxon>Viridiplantae</taxon>
        <taxon>Streptophyta</taxon>
        <taxon>Embryophyta</taxon>
        <taxon>Tracheophyta</taxon>
        <taxon>Spermatophyta</taxon>
        <taxon>Magnoliopsida</taxon>
        <taxon>Liliopsida</taxon>
        <taxon>Poales</taxon>
        <taxon>Poaceae</taxon>
        <taxon>PACMAD clade</taxon>
        <taxon>Panicoideae</taxon>
        <taxon>Andropogonodae</taxon>
        <taxon>Paspaleae</taxon>
        <taxon>Paspalinae</taxon>
        <taxon>Paspalum</taxon>
    </lineage>
</organism>
<feature type="transmembrane region" description="Helical" evidence="1">
    <location>
        <begin position="141"/>
        <end position="164"/>
    </location>
</feature>
<keyword evidence="1" id="KW-0472">Membrane</keyword>